<evidence type="ECO:0000256" key="1">
    <source>
        <dbReference type="SAM" id="MobiDB-lite"/>
    </source>
</evidence>
<proteinExistence type="predicted"/>
<protein>
    <submittedName>
        <fullName evidence="2">Uncharacterized protein</fullName>
    </submittedName>
</protein>
<reference evidence="2 3" key="1">
    <citation type="journal article" date="2018" name="IMA Fungus">
        <title>IMA Genome-F 10: Nine draft genome sequences of Claviceps purpurea s.lat., including C. arundinis, C. humidiphila, and C. cf. spartinae, pseudomolecules for the pitch canker pathogen Fusarium circinatum, draft genome of Davidsoniella eucalypti, Grosmannia galeiformis, Quambalaria eucalypti, and Teratosphaeria destructans.</title>
        <authorList>
            <person name="Wingfield B.D."/>
            <person name="Liu M."/>
            <person name="Nguyen H.D."/>
            <person name="Lane F.A."/>
            <person name="Morgan S.W."/>
            <person name="De Vos L."/>
            <person name="Wilken P.M."/>
            <person name="Duong T.A."/>
            <person name="Aylward J."/>
            <person name="Coetzee M.P."/>
            <person name="Dadej K."/>
            <person name="De Beer Z.W."/>
            <person name="Findlay W."/>
            <person name="Havenga M."/>
            <person name="Kolarik M."/>
            <person name="Menzies J.G."/>
            <person name="Naidoo K."/>
            <person name="Pochopski O."/>
            <person name="Shoukouhi P."/>
            <person name="Santana Q.C."/>
            <person name="Seifert K.A."/>
            <person name="Soal N."/>
            <person name="Steenkamp E.T."/>
            <person name="Tatham C.T."/>
            <person name="van der Nest M.A."/>
            <person name="Wingfield M.J."/>
        </authorList>
    </citation>
    <scope>NUCLEOTIDE SEQUENCE [LARGE SCALE GENOMIC DNA]</scope>
    <source>
        <strain evidence="2">CMW44962</strain>
    </source>
</reference>
<keyword evidence="3" id="KW-1185">Reference proteome</keyword>
<sequence length="231" mass="24197">MDLLGSSGRFDQGGEDGNQGAAILARGSRILVVVPNALYAHAGGHEHEPVDATDIDLRRGPGEAAADPDDQLQIEEGLFGPPQRSSGGIAALLHGELDVRGQVSGRSGFIRGGLGVFSEPLSASWGIVLIDTSLGSPATDCDGEAPRLRHPGDEGVDPLPGQELHPDRLGEEQRALRDATSPPTYINAMGGIHGAQTEESDALVDLPEMGYHDGFEPGLPGRRRRPLLVGD</sequence>
<comment type="caution">
    <text evidence="2">The sequence shown here is derived from an EMBL/GenBank/DDBJ whole genome shotgun (WGS) entry which is preliminary data.</text>
</comment>
<feature type="compositionally biased region" description="Basic and acidic residues" evidence="1">
    <location>
        <begin position="144"/>
        <end position="153"/>
    </location>
</feature>
<feature type="compositionally biased region" description="Basic residues" evidence="1">
    <location>
        <begin position="221"/>
        <end position="231"/>
    </location>
</feature>
<dbReference type="Proteomes" id="UP001138500">
    <property type="component" value="Unassembled WGS sequence"/>
</dbReference>
<evidence type="ECO:0000313" key="2">
    <source>
        <dbReference type="EMBL" id="KAH9838201.1"/>
    </source>
</evidence>
<name>A0A9W7SX83_9PEZI</name>
<feature type="region of interest" description="Disordered" evidence="1">
    <location>
        <begin position="44"/>
        <end position="71"/>
    </location>
</feature>
<organism evidence="2 3">
    <name type="scientific">Teratosphaeria destructans</name>
    <dbReference type="NCBI Taxonomy" id="418781"/>
    <lineage>
        <taxon>Eukaryota</taxon>
        <taxon>Fungi</taxon>
        <taxon>Dikarya</taxon>
        <taxon>Ascomycota</taxon>
        <taxon>Pezizomycotina</taxon>
        <taxon>Dothideomycetes</taxon>
        <taxon>Dothideomycetidae</taxon>
        <taxon>Mycosphaerellales</taxon>
        <taxon>Teratosphaeriaceae</taxon>
        <taxon>Teratosphaeria</taxon>
    </lineage>
</organism>
<dbReference type="AlphaFoldDB" id="A0A9W7SX83"/>
<accession>A0A9W7SX83</accession>
<evidence type="ECO:0000313" key="3">
    <source>
        <dbReference type="Proteomes" id="UP001138500"/>
    </source>
</evidence>
<reference evidence="2 3" key="2">
    <citation type="journal article" date="2021" name="Curr. Genet.">
        <title>Genetic response to nitrogen starvation in the aggressive Eucalyptus foliar pathogen Teratosphaeria destructans.</title>
        <authorList>
            <person name="Havenga M."/>
            <person name="Wingfield B.D."/>
            <person name="Wingfield M.J."/>
            <person name="Dreyer L.L."/>
            <person name="Roets F."/>
            <person name="Aylward J."/>
        </authorList>
    </citation>
    <scope>NUCLEOTIDE SEQUENCE [LARGE SCALE GENOMIC DNA]</scope>
    <source>
        <strain evidence="2">CMW44962</strain>
    </source>
</reference>
<dbReference type="EMBL" id="RIBY02000713">
    <property type="protein sequence ID" value="KAH9838201.1"/>
    <property type="molecule type" value="Genomic_DNA"/>
</dbReference>
<feature type="compositionally biased region" description="Basic and acidic residues" evidence="1">
    <location>
        <begin position="44"/>
        <end position="61"/>
    </location>
</feature>
<feature type="region of interest" description="Disordered" evidence="1">
    <location>
        <begin position="136"/>
        <end position="231"/>
    </location>
</feature>
<gene>
    <name evidence="2" type="ORF">Tdes44962_MAKER08205</name>
</gene>
<feature type="compositionally biased region" description="Basic and acidic residues" evidence="1">
    <location>
        <begin position="164"/>
        <end position="177"/>
    </location>
</feature>